<dbReference type="KEGG" id="lacs:H4075_08115"/>
<dbReference type="AlphaFoldDB" id="A0A7G5XKY0"/>
<feature type="transmembrane region" description="Helical" evidence="1">
    <location>
        <begin position="7"/>
        <end position="27"/>
    </location>
</feature>
<name>A0A7G5XKY0_9BACT</name>
<gene>
    <name evidence="2" type="ORF">H4075_08115</name>
</gene>
<dbReference type="RefSeq" id="WP_182805786.1">
    <property type="nucleotide sequence ID" value="NZ_CP060007.1"/>
</dbReference>
<dbReference type="Proteomes" id="UP000515344">
    <property type="component" value="Chromosome"/>
</dbReference>
<evidence type="ECO:0000313" key="2">
    <source>
        <dbReference type="EMBL" id="QNA46133.1"/>
    </source>
</evidence>
<proteinExistence type="predicted"/>
<evidence type="ECO:0000313" key="3">
    <source>
        <dbReference type="Proteomes" id="UP000515344"/>
    </source>
</evidence>
<sequence length="78" mass="9258">MLKRPYILAILATVYLLAYVVMLQLNILPNVTMIMFFLSPLLVLTLTYSILRYGHYHGKDLQENEHWGYQDRSIEKRN</sequence>
<dbReference type="EMBL" id="CP060007">
    <property type="protein sequence ID" value="QNA46133.1"/>
    <property type="molecule type" value="Genomic_DNA"/>
</dbReference>
<keyword evidence="3" id="KW-1185">Reference proteome</keyword>
<protein>
    <submittedName>
        <fullName evidence="2">Uncharacterized protein</fullName>
    </submittedName>
</protein>
<feature type="transmembrane region" description="Helical" evidence="1">
    <location>
        <begin position="33"/>
        <end position="51"/>
    </location>
</feature>
<evidence type="ECO:0000256" key="1">
    <source>
        <dbReference type="SAM" id="Phobius"/>
    </source>
</evidence>
<reference evidence="3" key="1">
    <citation type="submission" date="2020-08" db="EMBL/GenBank/DDBJ databases">
        <title>Lacibacter sp. S13-6-6 genome sequencing.</title>
        <authorList>
            <person name="Jin L."/>
        </authorList>
    </citation>
    <scope>NUCLEOTIDE SEQUENCE [LARGE SCALE GENOMIC DNA]</scope>
    <source>
        <strain evidence="3">S13-6-6</strain>
    </source>
</reference>
<keyword evidence="1" id="KW-1133">Transmembrane helix</keyword>
<organism evidence="2 3">
    <name type="scientific">Lacibacter sediminis</name>
    <dbReference type="NCBI Taxonomy" id="2760713"/>
    <lineage>
        <taxon>Bacteria</taxon>
        <taxon>Pseudomonadati</taxon>
        <taxon>Bacteroidota</taxon>
        <taxon>Chitinophagia</taxon>
        <taxon>Chitinophagales</taxon>
        <taxon>Chitinophagaceae</taxon>
        <taxon>Lacibacter</taxon>
    </lineage>
</organism>
<accession>A0A7G5XKY0</accession>
<keyword evidence="1" id="KW-0812">Transmembrane</keyword>
<keyword evidence="1" id="KW-0472">Membrane</keyword>